<evidence type="ECO:0000256" key="6">
    <source>
        <dbReference type="ARBA" id="ARBA00033409"/>
    </source>
</evidence>
<dbReference type="SUPFAM" id="SSF50249">
    <property type="entry name" value="Nucleic acid-binding proteins"/>
    <property type="match status" value="1"/>
</dbReference>
<sequence length="246" mass="27692">MNRLIKENYIPLKASDLGENHKLVLILTPGQGLIRIAVFGVKGKKSGSQRALIQPFSLCRGDLYYDPVKKLWRLKEGECLESRDSFHAHLNKYYAALFWSDLIIQTYAGGGSRDFFNLSESLFRDLDQEAEALVPGLFLSSLWDYLALEGIQPETNRCSRCGRPAPANKAVCYSPEGMVVCSRCRIDRLPLLTAPAREFLESVIGKQGLPEVDADTLESLTSYIMTILRTIVRLNMGQESLRIIFK</sequence>
<dbReference type="Gene3D" id="1.20.1440.120">
    <property type="entry name" value="Recombination protein O, C-terminal domain"/>
    <property type="match status" value="1"/>
</dbReference>
<keyword evidence="5 7" id="KW-0234">DNA repair</keyword>
<reference evidence="9 10" key="1">
    <citation type="submission" date="2019-02" db="EMBL/GenBank/DDBJ databases">
        <title>Complete Genome Sequence and Methylome Analysis of free living Spirochaetas.</title>
        <authorList>
            <person name="Fomenkov A."/>
            <person name="Dubinina G."/>
            <person name="Leshcheva N."/>
            <person name="Mikheeva N."/>
            <person name="Grabovich M."/>
            <person name="Vincze T."/>
            <person name="Roberts R.J."/>
        </authorList>
    </citation>
    <scope>NUCLEOTIDE SEQUENCE [LARGE SCALE GENOMIC DNA]</scope>
    <source>
        <strain evidence="9 10">K2</strain>
    </source>
</reference>
<dbReference type="InterPro" id="IPR037278">
    <property type="entry name" value="ARFGAP/RecO"/>
</dbReference>
<dbReference type="GO" id="GO:0043590">
    <property type="term" value="C:bacterial nucleoid"/>
    <property type="evidence" value="ECO:0007669"/>
    <property type="project" value="TreeGrafter"/>
</dbReference>
<evidence type="ECO:0000313" key="10">
    <source>
        <dbReference type="Proteomes" id="UP000324209"/>
    </source>
</evidence>
<organism evidence="9 10">
    <name type="scientific">Oceanispirochaeta crateris</name>
    <dbReference type="NCBI Taxonomy" id="2518645"/>
    <lineage>
        <taxon>Bacteria</taxon>
        <taxon>Pseudomonadati</taxon>
        <taxon>Spirochaetota</taxon>
        <taxon>Spirochaetia</taxon>
        <taxon>Spirochaetales</taxon>
        <taxon>Spirochaetaceae</taxon>
        <taxon>Oceanispirochaeta</taxon>
    </lineage>
</organism>
<dbReference type="InterPro" id="IPR022572">
    <property type="entry name" value="DNA_rep/recomb_RecO_N"/>
</dbReference>
<dbReference type="InterPro" id="IPR042242">
    <property type="entry name" value="RecO_C"/>
</dbReference>
<dbReference type="Gene3D" id="2.40.50.140">
    <property type="entry name" value="Nucleic acid-binding proteins"/>
    <property type="match status" value="1"/>
</dbReference>
<keyword evidence="10" id="KW-1185">Reference proteome</keyword>
<evidence type="ECO:0000256" key="7">
    <source>
        <dbReference type="HAMAP-Rule" id="MF_00201"/>
    </source>
</evidence>
<dbReference type="KEGG" id="ock:EXM22_17995"/>
<dbReference type="HAMAP" id="MF_00201">
    <property type="entry name" value="RecO"/>
    <property type="match status" value="1"/>
</dbReference>
<evidence type="ECO:0000256" key="1">
    <source>
        <dbReference type="ARBA" id="ARBA00007452"/>
    </source>
</evidence>
<dbReference type="NCBIfam" id="TIGR00613">
    <property type="entry name" value="reco"/>
    <property type="match status" value="1"/>
</dbReference>
<keyword evidence="3 7" id="KW-0227">DNA damage</keyword>
<evidence type="ECO:0000256" key="3">
    <source>
        <dbReference type="ARBA" id="ARBA00022763"/>
    </source>
</evidence>
<proteinExistence type="inferred from homology"/>
<accession>A0A5C1QP84</accession>
<evidence type="ECO:0000256" key="5">
    <source>
        <dbReference type="ARBA" id="ARBA00023204"/>
    </source>
</evidence>
<gene>
    <name evidence="7 9" type="primary">recO</name>
    <name evidence="9" type="ORF">EXM22_17995</name>
</gene>
<feature type="domain" description="DNA replication/recombination mediator RecO N-terminal" evidence="8">
    <location>
        <begin position="4"/>
        <end position="82"/>
    </location>
</feature>
<dbReference type="GO" id="GO:0006310">
    <property type="term" value="P:DNA recombination"/>
    <property type="evidence" value="ECO:0007669"/>
    <property type="project" value="UniProtKB-UniRule"/>
</dbReference>
<dbReference type="Proteomes" id="UP000324209">
    <property type="component" value="Chromosome"/>
</dbReference>
<evidence type="ECO:0000259" key="8">
    <source>
        <dbReference type="Pfam" id="PF11967"/>
    </source>
</evidence>
<dbReference type="GO" id="GO:0006302">
    <property type="term" value="P:double-strand break repair"/>
    <property type="evidence" value="ECO:0007669"/>
    <property type="project" value="TreeGrafter"/>
</dbReference>
<evidence type="ECO:0000313" key="9">
    <source>
        <dbReference type="EMBL" id="QEN09783.1"/>
    </source>
</evidence>
<dbReference type="EMBL" id="CP036150">
    <property type="protein sequence ID" value="QEN09783.1"/>
    <property type="molecule type" value="Genomic_DNA"/>
</dbReference>
<dbReference type="RefSeq" id="WP_149487855.1">
    <property type="nucleotide sequence ID" value="NZ_CP036150.1"/>
</dbReference>
<dbReference type="Pfam" id="PF11967">
    <property type="entry name" value="RecO_N"/>
    <property type="match status" value="1"/>
</dbReference>
<evidence type="ECO:0000256" key="4">
    <source>
        <dbReference type="ARBA" id="ARBA00023172"/>
    </source>
</evidence>
<dbReference type="SUPFAM" id="SSF57863">
    <property type="entry name" value="ArfGap/RecO-like zinc finger"/>
    <property type="match status" value="1"/>
</dbReference>
<comment type="similarity">
    <text evidence="1 7">Belongs to the RecO family.</text>
</comment>
<dbReference type="InterPro" id="IPR003717">
    <property type="entry name" value="RecO"/>
</dbReference>
<dbReference type="PANTHER" id="PTHR33991:SF1">
    <property type="entry name" value="DNA REPAIR PROTEIN RECO"/>
    <property type="match status" value="1"/>
</dbReference>
<name>A0A5C1QP84_9SPIO</name>
<evidence type="ECO:0000256" key="2">
    <source>
        <dbReference type="ARBA" id="ARBA00021310"/>
    </source>
</evidence>
<dbReference type="InterPro" id="IPR012340">
    <property type="entry name" value="NA-bd_OB-fold"/>
</dbReference>
<comment type="function">
    <text evidence="7">Involved in DNA repair and RecF pathway recombination.</text>
</comment>
<protein>
    <recommendedName>
        <fullName evidence="2 7">DNA repair protein RecO</fullName>
    </recommendedName>
    <alternativeName>
        <fullName evidence="6 7">Recombination protein O</fullName>
    </alternativeName>
</protein>
<dbReference type="Pfam" id="PF02565">
    <property type="entry name" value="RecO_C"/>
    <property type="match status" value="1"/>
</dbReference>
<dbReference type="PANTHER" id="PTHR33991">
    <property type="entry name" value="DNA REPAIR PROTEIN RECO"/>
    <property type="match status" value="1"/>
</dbReference>
<keyword evidence="4 7" id="KW-0233">DNA recombination</keyword>
<dbReference type="OrthoDB" id="368293at2"/>
<dbReference type="AlphaFoldDB" id="A0A5C1QP84"/>